<feature type="non-terminal residue" evidence="7">
    <location>
        <position position="1"/>
    </location>
</feature>
<dbReference type="GO" id="GO:0005881">
    <property type="term" value="C:cytoplasmic microtubule"/>
    <property type="evidence" value="ECO:0007669"/>
    <property type="project" value="TreeGrafter"/>
</dbReference>
<comment type="similarity">
    <text evidence="2">Belongs to the CLASP family.</text>
</comment>
<evidence type="ECO:0000256" key="1">
    <source>
        <dbReference type="ARBA" id="ARBA00004186"/>
    </source>
</evidence>
<gene>
    <name evidence="7" type="ORF">THASP1DRAFT_15270</name>
</gene>
<dbReference type="GO" id="GO:0005876">
    <property type="term" value="C:spindle microtubule"/>
    <property type="evidence" value="ECO:0007669"/>
    <property type="project" value="TreeGrafter"/>
</dbReference>
<dbReference type="PANTHER" id="PTHR21567">
    <property type="entry name" value="CLASP"/>
    <property type="match status" value="1"/>
</dbReference>
<dbReference type="PANTHER" id="PTHR21567:SF9">
    <property type="entry name" value="CLIP-ASSOCIATING PROTEIN"/>
    <property type="match status" value="1"/>
</dbReference>
<evidence type="ECO:0000259" key="6">
    <source>
        <dbReference type="Pfam" id="PF12348"/>
    </source>
</evidence>
<dbReference type="Pfam" id="PF12348">
    <property type="entry name" value="CLASP_N"/>
    <property type="match status" value="1"/>
</dbReference>
<dbReference type="InterPro" id="IPR011989">
    <property type="entry name" value="ARM-like"/>
</dbReference>
<comment type="subcellular location">
    <subcellularLocation>
        <location evidence="1">Cytoplasm</location>
        <location evidence="1">Cytoskeleton</location>
        <location evidence="1">Spindle</location>
    </subcellularLocation>
</comment>
<proteinExistence type="inferred from homology"/>
<dbReference type="Gene3D" id="1.25.10.10">
    <property type="entry name" value="Leucine-rich Repeat Variant"/>
    <property type="match status" value="1"/>
</dbReference>
<dbReference type="STRING" id="78915.A0A4P9XRJ8"/>
<dbReference type="SUPFAM" id="SSF48371">
    <property type="entry name" value="ARM repeat"/>
    <property type="match status" value="1"/>
</dbReference>
<keyword evidence="3" id="KW-0132">Cell division</keyword>
<dbReference type="InterPro" id="IPR016024">
    <property type="entry name" value="ARM-type_fold"/>
</dbReference>
<protein>
    <submittedName>
        <fullName evidence="7">Clasp N-terminal domain-containing protein</fullName>
    </submittedName>
</protein>
<dbReference type="GO" id="GO:0008017">
    <property type="term" value="F:microtubule binding"/>
    <property type="evidence" value="ECO:0007669"/>
    <property type="project" value="TreeGrafter"/>
</dbReference>
<evidence type="ECO:0000256" key="5">
    <source>
        <dbReference type="ARBA" id="ARBA00022776"/>
    </source>
</evidence>
<dbReference type="Proteomes" id="UP000271241">
    <property type="component" value="Unassembled WGS sequence"/>
</dbReference>
<dbReference type="GO" id="GO:0090307">
    <property type="term" value="P:mitotic spindle assembly"/>
    <property type="evidence" value="ECO:0007669"/>
    <property type="project" value="TreeGrafter"/>
</dbReference>
<sequence length="147" mass="16547">IATERTQLSGTAVELVETLARVLRKDFTQVMDFLVPAVVRLCGRTNKVFVKRATRCLENSVHYTQLPEFISHFAEALRAQSKVMRKSAAECVCAVLRKLSVDELTAHVAQLETMIRTGLVDADAEVRAESRKAYEMYTKLFESRVPA</sequence>
<evidence type="ECO:0000313" key="8">
    <source>
        <dbReference type="Proteomes" id="UP000271241"/>
    </source>
</evidence>
<organism evidence="7 8">
    <name type="scientific">Thamnocephalis sphaerospora</name>
    <dbReference type="NCBI Taxonomy" id="78915"/>
    <lineage>
        <taxon>Eukaryota</taxon>
        <taxon>Fungi</taxon>
        <taxon>Fungi incertae sedis</taxon>
        <taxon>Zoopagomycota</taxon>
        <taxon>Zoopagomycotina</taxon>
        <taxon>Zoopagomycetes</taxon>
        <taxon>Zoopagales</taxon>
        <taxon>Sigmoideomycetaceae</taxon>
        <taxon>Thamnocephalis</taxon>
    </lineage>
</organism>
<evidence type="ECO:0000256" key="2">
    <source>
        <dbReference type="ARBA" id="ARBA00009549"/>
    </source>
</evidence>
<evidence type="ECO:0000256" key="3">
    <source>
        <dbReference type="ARBA" id="ARBA00022618"/>
    </source>
</evidence>
<dbReference type="AlphaFoldDB" id="A0A4P9XRJ8"/>
<dbReference type="OrthoDB" id="4699125at2759"/>
<evidence type="ECO:0000313" key="7">
    <source>
        <dbReference type="EMBL" id="RKP08714.1"/>
    </source>
</evidence>
<evidence type="ECO:0000256" key="4">
    <source>
        <dbReference type="ARBA" id="ARBA00022701"/>
    </source>
</evidence>
<dbReference type="GO" id="GO:0005815">
    <property type="term" value="C:microtubule organizing center"/>
    <property type="evidence" value="ECO:0007669"/>
    <property type="project" value="TreeGrafter"/>
</dbReference>
<keyword evidence="8" id="KW-1185">Reference proteome</keyword>
<dbReference type="InterPro" id="IPR024395">
    <property type="entry name" value="CLASP_N_dom"/>
</dbReference>
<reference evidence="8" key="1">
    <citation type="journal article" date="2018" name="Nat. Microbiol.">
        <title>Leveraging single-cell genomics to expand the fungal tree of life.</title>
        <authorList>
            <person name="Ahrendt S.R."/>
            <person name="Quandt C.A."/>
            <person name="Ciobanu D."/>
            <person name="Clum A."/>
            <person name="Salamov A."/>
            <person name="Andreopoulos B."/>
            <person name="Cheng J.F."/>
            <person name="Woyke T."/>
            <person name="Pelin A."/>
            <person name="Henrissat B."/>
            <person name="Reynolds N.K."/>
            <person name="Benny G.L."/>
            <person name="Smith M.E."/>
            <person name="James T.Y."/>
            <person name="Grigoriev I.V."/>
        </authorList>
    </citation>
    <scope>NUCLEOTIDE SEQUENCE [LARGE SCALE GENOMIC DNA]</scope>
    <source>
        <strain evidence="8">RSA 1356</strain>
    </source>
</reference>
<dbReference type="GO" id="GO:1990023">
    <property type="term" value="C:mitotic spindle midzone"/>
    <property type="evidence" value="ECO:0007669"/>
    <property type="project" value="TreeGrafter"/>
</dbReference>
<accession>A0A4P9XRJ8</accession>
<name>A0A4P9XRJ8_9FUNG</name>
<feature type="domain" description="CLASP N-terminal" evidence="6">
    <location>
        <begin position="4"/>
        <end position="143"/>
    </location>
</feature>
<dbReference type="GO" id="GO:0051301">
    <property type="term" value="P:cell division"/>
    <property type="evidence" value="ECO:0007669"/>
    <property type="project" value="UniProtKB-KW"/>
</dbReference>
<keyword evidence="5" id="KW-0498">Mitosis</keyword>
<dbReference type="EMBL" id="KZ992576">
    <property type="protein sequence ID" value="RKP08714.1"/>
    <property type="molecule type" value="Genomic_DNA"/>
</dbReference>
<keyword evidence="5" id="KW-0131">Cell cycle</keyword>
<keyword evidence="4" id="KW-0493">Microtubule</keyword>